<dbReference type="AlphaFoldDB" id="A0A8S3AEB7"/>
<evidence type="ECO:0000313" key="3">
    <source>
        <dbReference type="Proteomes" id="UP000681967"/>
    </source>
</evidence>
<comment type="caution">
    <text evidence="1">The sequence shown here is derived from an EMBL/GenBank/DDBJ whole genome shotgun (WGS) entry which is preliminary data.</text>
</comment>
<sequence>MQTDINLNDFKHVEDNVKYLQRISDDKDLELNRINDHV</sequence>
<organism evidence="1 3">
    <name type="scientific">Rotaria magnacalcarata</name>
    <dbReference type="NCBI Taxonomy" id="392030"/>
    <lineage>
        <taxon>Eukaryota</taxon>
        <taxon>Metazoa</taxon>
        <taxon>Spiralia</taxon>
        <taxon>Gnathifera</taxon>
        <taxon>Rotifera</taxon>
        <taxon>Eurotatoria</taxon>
        <taxon>Bdelloidea</taxon>
        <taxon>Philodinida</taxon>
        <taxon>Philodinidae</taxon>
        <taxon>Rotaria</taxon>
    </lineage>
</organism>
<gene>
    <name evidence="1" type="ORF">BYL167_LOCUS44911</name>
    <name evidence="2" type="ORF">GIL414_LOCUS48538</name>
</gene>
<proteinExistence type="predicted"/>
<evidence type="ECO:0000313" key="1">
    <source>
        <dbReference type="EMBL" id="CAF4721816.1"/>
    </source>
</evidence>
<reference evidence="1" key="1">
    <citation type="submission" date="2021-02" db="EMBL/GenBank/DDBJ databases">
        <authorList>
            <person name="Nowell W R."/>
        </authorList>
    </citation>
    <scope>NUCLEOTIDE SEQUENCE</scope>
</reference>
<feature type="non-terminal residue" evidence="1">
    <location>
        <position position="38"/>
    </location>
</feature>
<dbReference type="Proteomes" id="UP000681720">
    <property type="component" value="Unassembled WGS sequence"/>
</dbReference>
<accession>A0A8S3AEB7</accession>
<name>A0A8S3AEB7_9BILA</name>
<evidence type="ECO:0000313" key="2">
    <source>
        <dbReference type="EMBL" id="CAF4832711.1"/>
    </source>
</evidence>
<protein>
    <submittedName>
        <fullName evidence="1">Uncharacterized protein</fullName>
    </submittedName>
</protein>
<dbReference type="EMBL" id="CAJOBH010123155">
    <property type="protein sequence ID" value="CAF4721816.1"/>
    <property type="molecule type" value="Genomic_DNA"/>
</dbReference>
<dbReference type="EMBL" id="CAJOBJ010157673">
    <property type="protein sequence ID" value="CAF4832711.1"/>
    <property type="molecule type" value="Genomic_DNA"/>
</dbReference>
<dbReference type="Proteomes" id="UP000681967">
    <property type="component" value="Unassembled WGS sequence"/>
</dbReference>